<sequence>MEGAATTLPQAQPSSGECHVGEHFIALGQGNLRLPLHHTKVISSHNGYSKQPTSDVQCPAQLFKTVGGGAEEDFGYSVGSAGGVLRQREWRRDEAASSGDIELAEDTCTGRLERHDHRKLGAPISELELELYSDSCGGNIARNLIVDYGSGKIALTAACIHFCVPGTALNLSFRRCHSGPINTCSAAADDRGRSRFHHCH</sequence>
<proteinExistence type="predicted"/>
<name>Q8RZ10_ORYSJ</name>
<evidence type="ECO:0000313" key="1">
    <source>
        <dbReference type="EMBL" id="BAB90602.1"/>
    </source>
</evidence>
<gene>
    <name evidence="1" type="primary">P0697D09.46</name>
</gene>
<reference evidence="1" key="1">
    <citation type="journal article" date="2002" name="Nature">
        <title>The genome sequence and structure of rice chromosome 1.</title>
        <authorList>
            <person name="Sasaki T."/>
            <person name="Matsumoto T."/>
            <person name="Yamamoto K."/>
            <person name="Sakata K."/>
            <person name="Baba T."/>
            <person name="Katayose Y."/>
            <person name="Wu J."/>
            <person name="Niimura Y."/>
            <person name="Cheng Z."/>
            <person name="Nagamura Y."/>
            <person name="Antonio B.A."/>
            <person name="Kanamori H."/>
            <person name="Hosokawa S."/>
            <person name="Masukawa M."/>
            <person name="Arikawa K."/>
            <person name="Chiden Y."/>
            <person name="Hayashi M."/>
            <person name="Okamoto M."/>
            <person name="Ando T."/>
            <person name="Aoki H."/>
            <person name="Arita K."/>
            <person name="Hamada M."/>
            <person name="Harada C."/>
            <person name="Hijishita S."/>
            <person name="Honda M."/>
            <person name="Ichikawa Y."/>
            <person name="Idonuma A."/>
            <person name="Iijima M."/>
            <person name="Ikeda M."/>
            <person name="Ikeno M."/>
            <person name="Itoh S."/>
            <person name="Itoh T."/>
            <person name="Itoh Y."/>
            <person name="Itoh Y."/>
            <person name="Iwabuchi A."/>
            <person name="Kamiya K."/>
            <person name="Karasawa W."/>
            <person name="Katagiri S."/>
            <person name="Kikuta A."/>
            <person name="Kobayashi N."/>
            <person name="Kono I."/>
            <person name="Machita K."/>
            <person name="Maehara T."/>
            <person name="Mizuno H."/>
            <person name="Mizubayashi T."/>
            <person name="Mukai Y."/>
            <person name="Nagasaki H."/>
            <person name="Nakashima M."/>
            <person name="Nakama Y."/>
            <person name="Nakamichi Y."/>
            <person name="Nakamura M."/>
            <person name="Namiki N."/>
            <person name="Negishi M."/>
            <person name="Ohta I."/>
            <person name="Ono N."/>
            <person name="Saji S."/>
            <person name="Sakai K."/>
            <person name="Shibata M."/>
            <person name="Shimokawa T."/>
            <person name="Shomura A."/>
            <person name="Song J."/>
            <person name="Takazaki Y."/>
            <person name="Terasawa K."/>
            <person name="Tsuji K."/>
            <person name="Waki K."/>
            <person name="Yamagata H."/>
            <person name="Yamane H."/>
            <person name="Yoshiki S."/>
            <person name="Yoshihara R."/>
            <person name="Yukawa K."/>
            <person name="Zhong H."/>
            <person name="Iwama H."/>
            <person name="Endo T."/>
            <person name="Ito H."/>
            <person name="Hahn J.H."/>
            <person name="Kim H.I."/>
            <person name="Eun M.Y."/>
            <person name="Yano M."/>
            <person name="Jiang J."/>
            <person name="Gojobori T."/>
        </authorList>
    </citation>
    <scope>NUCLEOTIDE SEQUENCE [LARGE SCALE GENOMIC DNA]</scope>
</reference>
<dbReference type="EMBL" id="AP003856">
    <property type="protein sequence ID" value="BAB90602.1"/>
    <property type="molecule type" value="Genomic_DNA"/>
</dbReference>
<dbReference type="AlphaFoldDB" id="Q8RZ10"/>
<protein>
    <submittedName>
        <fullName evidence="1">Uncharacterized protein</fullName>
    </submittedName>
</protein>
<dbReference type="Proteomes" id="UP000817658">
    <property type="component" value="Chromosome 1"/>
</dbReference>
<accession>Q8RZ10</accession>
<organism evidence="1">
    <name type="scientific">Oryza sativa subsp. japonica</name>
    <name type="common">Rice</name>
    <dbReference type="NCBI Taxonomy" id="39947"/>
    <lineage>
        <taxon>Eukaryota</taxon>
        <taxon>Viridiplantae</taxon>
        <taxon>Streptophyta</taxon>
        <taxon>Embryophyta</taxon>
        <taxon>Tracheophyta</taxon>
        <taxon>Spermatophyta</taxon>
        <taxon>Magnoliopsida</taxon>
        <taxon>Liliopsida</taxon>
        <taxon>Poales</taxon>
        <taxon>Poaceae</taxon>
        <taxon>BOP clade</taxon>
        <taxon>Oryzoideae</taxon>
        <taxon>Oryzeae</taxon>
        <taxon>Oryzinae</taxon>
        <taxon>Oryza</taxon>
        <taxon>Oryza sativa</taxon>
    </lineage>
</organism>